<keyword evidence="1 3" id="KW-0853">WD repeat</keyword>
<accession>A0A8G0L119</accession>
<dbReference type="PANTHER" id="PTHR19848:SF8">
    <property type="entry name" value="F-BOX AND WD REPEAT DOMAIN CONTAINING 7"/>
    <property type="match status" value="1"/>
</dbReference>
<feature type="repeat" description="WD" evidence="3">
    <location>
        <begin position="550"/>
        <end position="582"/>
    </location>
</feature>
<dbReference type="SUPFAM" id="SSF50993">
    <property type="entry name" value="Peptidase/esterase 'gauge' domain"/>
    <property type="match status" value="1"/>
</dbReference>
<keyword evidence="5" id="KW-1185">Reference proteome</keyword>
<evidence type="ECO:0000256" key="1">
    <source>
        <dbReference type="ARBA" id="ARBA00022574"/>
    </source>
</evidence>
<evidence type="ECO:0000313" key="4">
    <source>
        <dbReference type="EMBL" id="QYS93802.1"/>
    </source>
</evidence>
<protein>
    <submittedName>
        <fullName evidence="4">WD_REPEATS_REGION domain-containing protein</fullName>
    </submittedName>
</protein>
<sequence>MSLPSKVDEILARLGDIDTASSTIDVETVELAVFFIKNDLLPWLDDFASKGRRANAVFLMKKLMKKLETVLLFQEQARDEKGEPLKTQHFKQLKGEVLEQLGENEQSHIASLIRDGIQLLRLYASENNLASKHPSSVIFYPEESALKQEWMAENKAWLVTPPRMTHSWSTIPSTLNVGSKGYLHRIAISPCGRVLATKTMNYHIRLWDAETGAALTPTSGLLKEEAWHIDFSPGGQLASVSVYHTLRIWDVNTGEVLNAWPVKGHSITALRFSPNSEGGEKLVLATSDALVLWKFSDFGKPSCTFTKEVIEEGYINGNYISAVDFSQQGTWIASAAAGGDIKIWDARHGNALHRKIKAHEKRINSIAFSWDEKCLISGSDDSTFNIWSVETGSFLKSLGCRWPICAVAFSPDGSFIAAGFRHHVRVWDLESGDPRYVMNGHEEPVHAIAFSPQGRLVSASHDANIQLWDIDGSINNNTNAPSEPLAVLSDHIIYLWDGMTGMPMNSHELRQERQVTSISFSPDGKYLVTSSTGGIVRVWDVAKGSIYRSFEGHSDNGTSAAFSPDGNSIASSSRDKTVRIWSFLPEAEGGEAIVLEGHKSDVITVAFSPDGRSLVSGDDKSIMIIWDRESLQQKHKLTGHPYITEAVFSQDSSRIVSRSDDHVSRSENNTVCVWDATTGNIIHGPQTITWPGCPDYDHSMGFSLEMSEYFLYLAECGIDPSALGLSPTVVEEGQKGARYRVAQDGDWITCNGKNIIPIPKLYKPTVSWVQGNTVALGTKWGKVLLFRFSAEVSPPN</sequence>
<dbReference type="AlphaFoldDB" id="A0A8G0L119"/>
<evidence type="ECO:0000313" key="5">
    <source>
        <dbReference type="Proteomes" id="UP000826661"/>
    </source>
</evidence>
<feature type="repeat" description="WD" evidence="3">
    <location>
        <begin position="176"/>
        <end position="217"/>
    </location>
</feature>
<feature type="repeat" description="WD" evidence="3">
    <location>
        <begin position="320"/>
        <end position="354"/>
    </location>
</feature>
<dbReference type="PROSITE" id="PS00678">
    <property type="entry name" value="WD_REPEATS_1"/>
    <property type="match status" value="1"/>
</dbReference>
<dbReference type="PROSITE" id="PS50294">
    <property type="entry name" value="WD_REPEATS_REGION"/>
    <property type="match status" value="5"/>
</dbReference>
<reference evidence="4 5" key="1">
    <citation type="journal article" date="2021" name="BMC Genomics">
        <title>Telomere-to-telomere genome assembly of asparaginase-producing Trichoderma simmonsii.</title>
        <authorList>
            <person name="Chung D."/>
            <person name="Kwon Y.M."/>
            <person name="Yang Y."/>
        </authorList>
    </citation>
    <scope>NUCLEOTIDE SEQUENCE [LARGE SCALE GENOMIC DNA]</scope>
    <source>
        <strain evidence="4 5">GH-Sj1</strain>
    </source>
</reference>
<dbReference type="InterPro" id="IPR036322">
    <property type="entry name" value="WD40_repeat_dom_sf"/>
</dbReference>
<feature type="repeat" description="WD" evidence="3">
    <location>
        <begin position="508"/>
        <end position="549"/>
    </location>
</feature>
<feature type="repeat" description="WD" evidence="3">
    <location>
        <begin position="595"/>
        <end position="636"/>
    </location>
</feature>
<dbReference type="InterPro" id="IPR019775">
    <property type="entry name" value="WD40_repeat_CS"/>
</dbReference>
<gene>
    <name evidence="4" type="ORF">H0G86_001170</name>
</gene>
<dbReference type="InterPro" id="IPR015943">
    <property type="entry name" value="WD40/YVTN_repeat-like_dom_sf"/>
</dbReference>
<dbReference type="Pfam" id="PF00400">
    <property type="entry name" value="WD40"/>
    <property type="match status" value="8"/>
</dbReference>
<dbReference type="Proteomes" id="UP000826661">
    <property type="component" value="Chromosome I"/>
</dbReference>
<dbReference type="Gene3D" id="2.130.10.10">
    <property type="entry name" value="YVTN repeat-like/Quinoprotein amine dehydrogenase"/>
    <property type="match status" value="4"/>
</dbReference>
<feature type="repeat" description="WD" evidence="3">
    <location>
        <begin position="438"/>
        <end position="478"/>
    </location>
</feature>
<dbReference type="CDD" id="cd00200">
    <property type="entry name" value="WD40"/>
    <property type="match status" value="2"/>
</dbReference>
<dbReference type="SUPFAM" id="SSF50978">
    <property type="entry name" value="WD40 repeat-like"/>
    <property type="match status" value="2"/>
</dbReference>
<dbReference type="PROSITE" id="PS50082">
    <property type="entry name" value="WD_REPEATS_2"/>
    <property type="match status" value="7"/>
</dbReference>
<evidence type="ECO:0000256" key="2">
    <source>
        <dbReference type="ARBA" id="ARBA00022737"/>
    </source>
</evidence>
<dbReference type="InterPro" id="IPR001680">
    <property type="entry name" value="WD40_rpt"/>
</dbReference>
<dbReference type="SMART" id="SM00320">
    <property type="entry name" value="WD40"/>
    <property type="match status" value="11"/>
</dbReference>
<evidence type="ECO:0000256" key="3">
    <source>
        <dbReference type="PROSITE-ProRule" id="PRU00221"/>
    </source>
</evidence>
<feature type="repeat" description="WD" evidence="3">
    <location>
        <begin position="356"/>
        <end position="397"/>
    </location>
</feature>
<proteinExistence type="predicted"/>
<dbReference type="EMBL" id="CP075864">
    <property type="protein sequence ID" value="QYS93802.1"/>
    <property type="molecule type" value="Genomic_DNA"/>
</dbReference>
<keyword evidence="2" id="KW-0677">Repeat</keyword>
<name>A0A8G0L119_9HYPO</name>
<dbReference type="InterPro" id="IPR020472">
    <property type="entry name" value="WD40_PAC1"/>
</dbReference>
<dbReference type="PRINTS" id="PR00320">
    <property type="entry name" value="GPROTEINBRPT"/>
</dbReference>
<dbReference type="PANTHER" id="PTHR19848">
    <property type="entry name" value="WD40 REPEAT PROTEIN"/>
    <property type="match status" value="1"/>
</dbReference>
<organism evidence="4 5">
    <name type="scientific">Trichoderma simmonsii</name>
    <dbReference type="NCBI Taxonomy" id="1491479"/>
    <lineage>
        <taxon>Eukaryota</taxon>
        <taxon>Fungi</taxon>
        <taxon>Dikarya</taxon>
        <taxon>Ascomycota</taxon>
        <taxon>Pezizomycotina</taxon>
        <taxon>Sordariomycetes</taxon>
        <taxon>Hypocreomycetidae</taxon>
        <taxon>Hypocreales</taxon>
        <taxon>Hypocreaceae</taxon>
        <taxon>Trichoderma</taxon>
    </lineage>
</organism>